<sequence>MFDSIAEEVFATILHQKSEEIASKMESDDADDGPPPGIQFDYTAFGKMLFDIGKRPETISRRRRKLYDLVKRFDVAAKGGDPYHFEVPVPEIVLTPNDYEEAEKRLLKMNEEVAIERKRMKLERK</sequence>
<dbReference type="EMBL" id="UYYB01009847">
    <property type="protein sequence ID" value="VDM68749.1"/>
    <property type="molecule type" value="Genomic_DNA"/>
</dbReference>
<gene>
    <name evidence="1" type="ORF">SVUK_LOCUS3747</name>
</gene>
<dbReference type="AlphaFoldDB" id="A0A3P7IP56"/>
<evidence type="ECO:0000313" key="1">
    <source>
        <dbReference type="EMBL" id="VDM68749.1"/>
    </source>
</evidence>
<proteinExistence type="predicted"/>
<organism evidence="1 2">
    <name type="scientific">Strongylus vulgaris</name>
    <name type="common">Blood worm</name>
    <dbReference type="NCBI Taxonomy" id="40348"/>
    <lineage>
        <taxon>Eukaryota</taxon>
        <taxon>Metazoa</taxon>
        <taxon>Ecdysozoa</taxon>
        <taxon>Nematoda</taxon>
        <taxon>Chromadorea</taxon>
        <taxon>Rhabditida</taxon>
        <taxon>Rhabditina</taxon>
        <taxon>Rhabditomorpha</taxon>
        <taxon>Strongyloidea</taxon>
        <taxon>Strongylidae</taxon>
        <taxon>Strongylus</taxon>
    </lineage>
</organism>
<protein>
    <submittedName>
        <fullName evidence="1">Uncharacterized protein</fullName>
    </submittedName>
</protein>
<keyword evidence="2" id="KW-1185">Reference proteome</keyword>
<name>A0A3P7IP56_STRVU</name>
<accession>A0A3P7IP56</accession>
<dbReference type="Proteomes" id="UP000270094">
    <property type="component" value="Unassembled WGS sequence"/>
</dbReference>
<dbReference type="OrthoDB" id="2019504at2759"/>
<reference evidence="1 2" key="1">
    <citation type="submission" date="2018-11" db="EMBL/GenBank/DDBJ databases">
        <authorList>
            <consortium name="Pathogen Informatics"/>
        </authorList>
    </citation>
    <scope>NUCLEOTIDE SEQUENCE [LARGE SCALE GENOMIC DNA]</scope>
</reference>
<evidence type="ECO:0000313" key="2">
    <source>
        <dbReference type="Proteomes" id="UP000270094"/>
    </source>
</evidence>